<dbReference type="GO" id="GO:0006890">
    <property type="term" value="P:retrograde vesicle-mediated transport, Golgi to endoplasmic reticulum"/>
    <property type="evidence" value="ECO:0007669"/>
    <property type="project" value="TreeGrafter"/>
</dbReference>
<evidence type="ECO:0000313" key="12">
    <source>
        <dbReference type="EMBL" id="THW67004.1"/>
    </source>
</evidence>
<keyword evidence="7" id="KW-0653">Protein transport</keyword>
<evidence type="ECO:0000256" key="11">
    <source>
        <dbReference type="SAM" id="Phobius"/>
    </source>
</evidence>
<dbReference type="GO" id="GO:0005789">
    <property type="term" value="C:endoplasmic reticulum membrane"/>
    <property type="evidence" value="ECO:0007669"/>
    <property type="project" value="UniProtKB-SubCell"/>
</dbReference>
<feature type="compositionally biased region" description="Acidic residues" evidence="10">
    <location>
        <begin position="104"/>
        <end position="121"/>
    </location>
</feature>
<keyword evidence="9 11" id="KW-0472">Membrane</keyword>
<dbReference type="GO" id="GO:0031201">
    <property type="term" value="C:SNARE complex"/>
    <property type="evidence" value="ECO:0007669"/>
    <property type="project" value="TreeGrafter"/>
</dbReference>
<evidence type="ECO:0000256" key="4">
    <source>
        <dbReference type="ARBA" id="ARBA00022692"/>
    </source>
</evidence>
<evidence type="ECO:0000256" key="3">
    <source>
        <dbReference type="ARBA" id="ARBA00022448"/>
    </source>
</evidence>
<keyword evidence="5" id="KW-0256">Endoplasmic reticulum</keyword>
<proteinExistence type="inferred from homology"/>
<evidence type="ECO:0000313" key="13">
    <source>
        <dbReference type="Proteomes" id="UP000308802"/>
    </source>
</evidence>
<evidence type="ECO:0000256" key="5">
    <source>
        <dbReference type="ARBA" id="ARBA00022824"/>
    </source>
</evidence>
<feature type="transmembrane region" description="Helical" evidence="11">
    <location>
        <begin position="280"/>
        <end position="299"/>
    </location>
</feature>
<evidence type="ECO:0000256" key="10">
    <source>
        <dbReference type="SAM" id="MobiDB-lite"/>
    </source>
</evidence>
<keyword evidence="8 11" id="KW-1133">Transmembrane helix</keyword>
<name>A0A4S8ZLN9_AURPU</name>
<comment type="similarity">
    <text evidence="2">Belongs to the USE1 family.</text>
</comment>
<comment type="subcellular location">
    <subcellularLocation>
        <location evidence="1">Endoplasmic reticulum membrane</location>
        <topology evidence="1">Single-pass type IV membrane protein</topology>
    </subcellularLocation>
</comment>
<evidence type="ECO:0000256" key="7">
    <source>
        <dbReference type="ARBA" id="ARBA00022927"/>
    </source>
</evidence>
<accession>A0A4S8ZLN9</accession>
<feature type="compositionally biased region" description="Low complexity" evidence="10">
    <location>
        <begin position="134"/>
        <end position="148"/>
    </location>
</feature>
<evidence type="ECO:0000256" key="9">
    <source>
        <dbReference type="ARBA" id="ARBA00023136"/>
    </source>
</evidence>
<evidence type="ECO:0008006" key="14">
    <source>
        <dbReference type="Google" id="ProtNLM"/>
    </source>
</evidence>
<evidence type="ECO:0000256" key="8">
    <source>
        <dbReference type="ARBA" id="ARBA00022989"/>
    </source>
</evidence>
<dbReference type="InterPro" id="IPR019150">
    <property type="entry name" value="Vesicle_transport_protein_Use1"/>
</dbReference>
<organism evidence="12 13">
    <name type="scientific">Aureobasidium pullulans</name>
    <name type="common">Black yeast</name>
    <name type="synonym">Pullularia pullulans</name>
    <dbReference type="NCBI Taxonomy" id="5580"/>
    <lineage>
        <taxon>Eukaryota</taxon>
        <taxon>Fungi</taxon>
        <taxon>Dikarya</taxon>
        <taxon>Ascomycota</taxon>
        <taxon>Pezizomycotina</taxon>
        <taxon>Dothideomycetes</taxon>
        <taxon>Dothideomycetidae</taxon>
        <taxon>Dothideales</taxon>
        <taxon>Saccotheciaceae</taxon>
        <taxon>Aureobasidium</taxon>
    </lineage>
</organism>
<evidence type="ECO:0000256" key="1">
    <source>
        <dbReference type="ARBA" id="ARBA00004163"/>
    </source>
</evidence>
<reference evidence="12 13" key="1">
    <citation type="submission" date="2018-10" db="EMBL/GenBank/DDBJ databases">
        <title>Fifty Aureobasidium pullulans genomes reveal a recombining polyextremotolerant generalist.</title>
        <authorList>
            <person name="Gostincar C."/>
            <person name="Turk M."/>
            <person name="Zajc J."/>
            <person name="Gunde-Cimerman N."/>
        </authorList>
    </citation>
    <scope>NUCLEOTIDE SEQUENCE [LARGE SCALE GENOMIC DNA]</scope>
    <source>
        <strain evidence="12 13">EXF-10659</strain>
    </source>
</reference>
<gene>
    <name evidence="12" type="ORF">D6D19_09238</name>
</gene>
<evidence type="ECO:0000256" key="6">
    <source>
        <dbReference type="ARBA" id="ARBA00022892"/>
    </source>
</evidence>
<keyword evidence="6" id="KW-0931">ER-Golgi transport</keyword>
<keyword evidence="4 11" id="KW-0812">Transmembrane</keyword>
<dbReference type="GO" id="GO:0015031">
    <property type="term" value="P:protein transport"/>
    <property type="evidence" value="ECO:0007669"/>
    <property type="project" value="UniProtKB-KW"/>
</dbReference>
<dbReference type="GO" id="GO:0005484">
    <property type="term" value="F:SNAP receptor activity"/>
    <property type="evidence" value="ECO:0007669"/>
    <property type="project" value="TreeGrafter"/>
</dbReference>
<dbReference type="PANTHER" id="PTHR13050">
    <property type="entry name" value="USE1-LIKE PROTEIN"/>
    <property type="match status" value="1"/>
</dbReference>
<keyword evidence="3" id="KW-0813">Transport</keyword>
<dbReference type="EMBL" id="QZAO01000495">
    <property type="protein sequence ID" value="THW67004.1"/>
    <property type="molecule type" value="Genomic_DNA"/>
</dbReference>
<protein>
    <recommendedName>
        <fullName evidence="14">Synaptobrevin</fullName>
    </recommendedName>
</protein>
<dbReference type="PANTHER" id="PTHR13050:SF7">
    <property type="entry name" value="VESICLE TRANSPORT PROTEIN USE1"/>
    <property type="match status" value="1"/>
</dbReference>
<dbReference type="Proteomes" id="UP000308802">
    <property type="component" value="Unassembled WGS sequence"/>
</dbReference>
<sequence>MATTTMAENITVDLDQLLGKLSNTLLSPTADDTHLRTTLYERNRISANVEYARTLLLRPEHNTADIKTQSRKSTIQADLQTKRDLIKKLNTRLIELNQLASLQEDSDSSSDEDEDEEDEESQGQKVREFAPAVSTSDTLDTDPSLTSPQQAAQDLANNLRSRKPNATNSNAPADSATISALFNNRSTAQPTTAAGEKLSTEQVLDSANRDQDILTTSLVALAQSLKQSSLSFASSLDAEKEVLRRAEGGLDKNSMGMEAAGNRMGALRRMTEGKGWWGRIRLYAIIAALWVAAFLLVFVGPKLRF</sequence>
<comment type="caution">
    <text evidence="12">The sequence shown here is derived from an EMBL/GenBank/DDBJ whole genome shotgun (WGS) entry which is preliminary data.</text>
</comment>
<evidence type="ECO:0000256" key="2">
    <source>
        <dbReference type="ARBA" id="ARBA00007891"/>
    </source>
</evidence>
<dbReference type="AlphaFoldDB" id="A0A4S8ZLN9"/>
<feature type="region of interest" description="Disordered" evidence="10">
    <location>
        <begin position="100"/>
        <end position="154"/>
    </location>
</feature>